<feature type="transmembrane region" description="Helical" evidence="7">
    <location>
        <begin position="297"/>
        <end position="315"/>
    </location>
</feature>
<dbReference type="EMBL" id="JACVVD010000011">
    <property type="protein sequence ID" value="MBD0383595.1"/>
    <property type="molecule type" value="Genomic_DNA"/>
</dbReference>
<dbReference type="PROSITE" id="PS50928">
    <property type="entry name" value="ABC_TM1"/>
    <property type="match status" value="1"/>
</dbReference>
<dbReference type="PANTHER" id="PTHR30193:SF44">
    <property type="entry name" value="LACTOSE TRANSPORT SYSTEM PERMEASE PROTEIN LACF"/>
    <property type="match status" value="1"/>
</dbReference>
<comment type="similarity">
    <text evidence="7">Belongs to the binding-protein-dependent transport system permease family.</text>
</comment>
<keyword evidence="10" id="KW-1185">Reference proteome</keyword>
<evidence type="ECO:0000313" key="10">
    <source>
        <dbReference type="Proteomes" id="UP000650466"/>
    </source>
</evidence>
<evidence type="ECO:0000259" key="8">
    <source>
        <dbReference type="PROSITE" id="PS50928"/>
    </source>
</evidence>
<comment type="caution">
    <text evidence="9">The sequence shown here is derived from an EMBL/GenBank/DDBJ whole genome shotgun (WGS) entry which is preliminary data.</text>
</comment>
<keyword evidence="2 7" id="KW-0813">Transport</keyword>
<keyword evidence="3" id="KW-1003">Cell membrane</keyword>
<evidence type="ECO:0000313" key="9">
    <source>
        <dbReference type="EMBL" id="MBD0383595.1"/>
    </source>
</evidence>
<evidence type="ECO:0000256" key="6">
    <source>
        <dbReference type="ARBA" id="ARBA00023136"/>
    </source>
</evidence>
<keyword evidence="4 7" id="KW-0812">Transmembrane</keyword>
<dbReference type="GO" id="GO:0055085">
    <property type="term" value="P:transmembrane transport"/>
    <property type="evidence" value="ECO:0007669"/>
    <property type="project" value="InterPro"/>
</dbReference>
<dbReference type="Pfam" id="PF00528">
    <property type="entry name" value="BPD_transp_1"/>
    <property type="match status" value="1"/>
</dbReference>
<evidence type="ECO:0000256" key="1">
    <source>
        <dbReference type="ARBA" id="ARBA00004651"/>
    </source>
</evidence>
<dbReference type="InterPro" id="IPR035906">
    <property type="entry name" value="MetI-like_sf"/>
</dbReference>
<evidence type="ECO:0000256" key="5">
    <source>
        <dbReference type="ARBA" id="ARBA00022989"/>
    </source>
</evidence>
<gene>
    <name evidence="9" type="ORF">ICC18_26165</name>
</gene>
<name>A0A926KT86_9BACL</name>
<sequence length="325" mass="36923">MNQEAGITVPAKAVNRSVRKKNDGFRHIFQYKALYLMFLPGVIFLLFNNYLPMLGVIIAFKNVNYTDGILNSPWVGWTNFKFLFSTSDAWIITRNTLLYNALFIILNLMFGVGLAILFNEIKSRLAGKLYQSIIFLPYFLSMVIVSYIVLAFLGVENGFINKSILGPLGIEPIDWYSENKYWPYILPLVNTWKSVGYFSLIYLAAIIGFDSDYYEAATIDGASRWDQIRFITIPLLYPLMIITTLLAIGRIFYSDFGLFFQVPLNSGSIFPTTNVIDTYVYRTFQTNGDIGMSSAAGLYQAIVGMILVFTTNVVVRKFSKENALF</sequence>
<evidence type="ECO:0000256" key="7">
    <source>
        <dbReference type="RuleBase" id="RU363032"/>
    </source>
</evidence>
<dbReference type="CDD" id="cd06261">
    <property type="entry name" value="TM_PBP2"/>
    <property type="match status" value="1"/>
</dbReference>
<keyword evidence="5 7" id="KW-1133">Transmembrane helix</keyword>
<keyword evidence="6 7" id="KW-0472">Membrane</keyword>
<accession>A0A926KT86</accession>
<feature type="transmembrane region" description="Helical" evidence="7">
    <location>
        <begin position="34"/>
        <end position="60"/>
    </location>
</feature>
<evidence type="ECO:0000256" key="2">
    <source>
        <dbReference type="ARBA" id="ARBA00022448"/>
    </source>
</evidence>
<dbReference type="PANTHER" id="PTHR30193">
    <property type="entry name" value="ABC TRANSPORTER PERMEASE PROTEIN"/>
    <property type="match status" value="1"/>
</dbReference>
<proteinExistence type="inferred from homology"/>
<dbReference type="AlphaFoldDB" id="A0A926KT86"/>
<dbReference type="InterPro" id="IPR000515">
    <property type="entry name" value="MetI-like"/>
</dbReference>
<dbReference type="SUPFAM" id="SSF161098">
    <property type="entry name" value="MetI-like"/>
    <property type="match status" value="1"/>
</dbReference>
<feature type="transmembrane region" description="Helical" evidence="7">
    <location>
        <begin position="235"/>
        <end position="253"/>
    </location>
</feature>
<dbReference type="Gene3D" id="1.10.3720.10">
    <property type="entry name" value="MetI-like"/>
    <property type="match status" value="1"/>
</dbReference>
<dbReference type="RefSeq" id="WP_188177366.1">
    <property type="nucleotide sequence ID" value="NZ_JACVVD010000011.1"/>
</dbReference>
<reference evidence="9" key="1">
    <citation type="submission" date="2020-09" db="EMBL/GenBank/DDBJ databases">
        <title>Draft Genome Sequence of Paenibacillus sp. WST5.</title>
        <authorList>
            <person name="Bao Z."/>
        </authorList>
    </citation>
    <scope>NUCLEOTIDE SEQUENCE</scope>
    <source>
        <strain evidence="9">WST5</strain>
    </source>
</reference>
<organism evidence="9 10">
    <name type="scientific">Paenibacillus sedimenti</name>
    <dbReference type="NCBI Taxonomy" id="2770274"/>
    <lineage>
        <taxon>Bacteria</taxon>
        <taxon>Bacillati</taxon>
        <taxon>Bacillota</taxon>
        <taxon>Bacilli</taxon>
        <taxon>Bacillales</taxon>
        <taxon>Paenibacillaceae</taxon>
        <taxon>Paenibacillus</taxon>
    </lineage>
</organism>
<comment type="subcellular location">
    <subcellularLocation>
        <location evidence="1 7">Cell membrane</location>
        <topology evidence="1 7">Multi-pass membrane protein</topology>
    </subcellularLocation>
</comment>
<evidence type="ECO:0000256" key="4">
    <source>
        <dbReference type="ARBA" id="ARBA00022692"/>
    </source>
</evidence>
<feature type="domain" description="ABC transmembrane type-1" evidence="8">
    <location>
        <begin position="93"/>
        <end position="311"/>
    </location>
</feature>
<protein>
    <submittedName>
        <fullName evidence="9">Sugar ABC transporter permease</fullName>
    </submittedName>
</protein>
<feature type="transmembrane region" description="Helical" evidence="7">
    <location>
        <begin position="129"/>
        <end position="153"/>
    </location>
</feature>
<dbReference type="GO" id="GO:0005886">
    <property type="term" value="C:plasma membrane"/>
    <property type="evidence" value="ECO:0007669"/>
    <property type="project" value="UniProtKB-SubCell"/>
</dbReference>
<dbReference type="InterPro" id="IPR051393">
    <property type="entry name" value="ABC_transporter_permease"/>
</dbReference>
<dbReference type="Proteomes" id="UP000650466">
    <property type="component" value="Unassembled WGS sequence"/>
</dbReference>
<evidence type="ECO:0000256" key="3">
    <source>
        <dbReference type="ARBA" id="ARBA00022475"/>
    </source>
</evidence>
<feature type="transmembrane region" description="Helical" evidence="7">
    <location>
        <begin position="97"/>
        <end position="117"/>
    </location>
</feature>